<sequence>MPYLKSVGRCQMSRTSNKEPNMMIRHFTCALLSVVTFWSTDGMAAQHDYAYQTTVQLADGKTLTCGVNEPLPNGDAPAALTRREQTQADVLATQRLRVLSGPDSGYPSPYTAPAIICSSAS</sequence>
<dbReference type="KEGG" id="bfn:OI25_7655"/>
<reference evidence="1 2" key="1">
    <citation type="journal article" date="2015" name="Genome Announc.">
        <title>Complete genome sequences for 59 burkholderia isolates, both pathogenic and near neighbor.</title>
        <authorList>
            <person name="Johnson S.L."/>
            <person name="Bishop-Lilly K.A."/>
            <person name="Ladner J.T."/>
            <person name="Daligault H.E."/>
            <person name="Davenport K.W."/>
            <person name="Jaissle J."/>
            <person name="Frey K.G."/>
            <person name="Koroleva G.I."/>
            <person name="Bruce D.C."/>
            <person name="Coyne S.R."/>
            <person name="Broomall S.M."/>
            <person name="Li P.E."/>
            <person name="Teshima H."/>
            <person name="Gibbons H.S."/>
            <person name="Palacios G.F."/>
            <person name="Rosenzweig C.N."/>
            <person name="Redden C.L."/>
            <person name="Xu Y."/>
            <person name="Minogue T.D."/>
            <person name="Chain P.S."/>
        </authorList>
    </citation>
    <scope>NUCLEOTIDE SEQUENCE [LARGE SCALE GENOMIC DNA]</scope>
    <source>
        <strain evidence="1 2">ATCC BAA-463</strain>
    </source>
</reference>
<protein>
    <submittedName>
        <fullName evidence="1">Uncharacterized protein</fullName>
    </submittedName>
</protein>
<name>A0AAU8SVU0_9BURK</name>
<gene>
    <name evidence="1" type="ORF">OI25_7655</name>
</gene>
<evidence type="ECO:0000313" key="2">
    <source>
        <dbReference type="Proteomes" id="UP000032614"/>
    </source>
</evidence>
<proteinExistence type="predicted"/>
<dbReference type="EMBL" id="CP010025">
    <property type="protein sequence ID" value="AJZ57124.1"/>
    <property type="molecule type" value="Genomic_DNA"/>
</dbReference>
<accession>A0AAU8SVU0</accession>
<evidence type="ECO:0000313" key="1">
    <source>
        <dbReference type="EMBL" id="AJZ57124.1"/>
    </source>
</evidence>
<dbReference type="Proteomes" id="UP000032614">
    <property type="component" value="Chromosome 3"/>
</dbReference>
<dbReference type="AlphaFoldDB" id="A0AAU8SVU0"/>
<organism evidence="1 2">
    <name type="scientific">Paraburkholderia fungorum</name>
    <dbReference type="NCBI Taxonomy" id="134537"/>
    <lineage>
        <taxon>Bacteria</taxon>
        <taxon>Pseudomonadati</taxon>
        <taxon>Pseudomonadota</taxon>
        <taxon>Betaproteobacteria</taxon>
        <taxon>Burkholderiales</taxon>
        <taxon>Burkholderiaceae</taxon>
        <taxon>Paraburkholderia</taxon>
    </lineage>
</organism>